<proteinExistence type="predicted"/>
<gene>
    <name evidence="1" type="ORF">CLIB1444_04S10044</name>
</gene>
<evidence type="ECO:0000313" key="2">
    <source>
        <dbReference type="Proteomes" id="UP001152531"/>
    </source>
</evidence>
<evidence type="ECO:0000313" key="1">
    <source>
        <dbReference type="EMBL" id="CAH6720882.1"/>
    </source>
</evidence>
<reference evidence="1" key="1">
    <citation type="submission" date="2022-06" db="EMBL/GenBank/DDBJ databases">
        <authorList>
            <person name="Legras J.-L."/>
            <person name="Devillers H."/>
            <person name="Grondin C."/>
        </authorList>
    </citation>
    <scope>NUCLEOTIDE SEQUENCE</scope>
    <source>
        <strain evidence="1">CLIB 1444</strain>
    </source>
</reference>
<sequence>MIQDTLISIVTIIPNTAYYLFNINKKDDKPDLSSRSHKRRDSNPHKKKHRARIESPETVAKSQTKTEEVSSSEYFQNFKASKPQSCPGNDLPGGLPYIDIK</sequence>
<name>A0ACA9Y7K0_9ASCO</name>
<protein>
    <submittedName>
        <fullName evidence="1">Uncharacterized protein</fullName>
    </submittedName>
</protein>
<keyword evidence="2" id="KW-1185">Reference proteome</keyword>
<organism evidence="1 2">
    <name type="scientific">[Candida] jaroonii</name>
    <dbReference type="NCBI Taxonomy" id="467808"/>
    <lineage>
        <taxon>Eukaryota</taxon>
        <taxon>Fungi</taxon>
        <taxon>Dikarya</taxon>
        <taxon>Ascomycota</taxon>
        <taxon>Saccharomycotina</taxon>
        <taxon>Pichiomycetes</taxon>
        <taxon>Debaryomycetaceae</taxon>
        <taxon>Yamadazyma</taxon>
    </lineage>
</organism>
<dbReference type="Proteomes" id="UP001152531">
    <property type="component" value="Unassembled WGS sequence"/>
</dbReference>
<dbReference type="EMBL" id="CALSDN010000004">
    <property type="protein sequence ID" value="CAH6720882.1"/>
    <property type="molecule type" value="Genomic_DNA"/>
</dbReference>
<accession>A0ACA9Y7K0</accession>
<comment type="caution">
    <text evidence="1">The sequence shown here is derived from an EMBL/GenBank/DDBJ whole genome shotgun (WGS) entry which is preliminary data.</text>
</comment>